<protein>
    <recommendedName>
        <fullName evidence="4">Transmembrane protein</fullName>
    </recommendedName>
</protein>
<name>A0A9P4TWJ6_9PEZI</name>
<keyword evidence="1" id="KW-0472">Membrane</keyword>
<evidence type="ECO:0008006" key="4">
    <source>
        <dbReference type="Google" id="ProtNLM"/>
    </source>
</evidence>
<dbReference type="AlphaFoldDB" id="A0A9P4TWJ6"/>
<comment type="caution">
    <text evidence="2">The sequence shown here is derived from an EMBL/GenBank/DDBJ whole genome shotgun (WGS) entry which is preliminary data.</text>
</comment>
<evidence type="ECO:0000313" key="3">
    <source>
        <dbReference type="Proteomes" id="UP000800235"/>
    </source>
</evidence>
<evidence type="ECO:0000313" key="2">
    <source>
        <dbReference type="EMBL" id="KAF2428630.1"/>
    </source>
</evidence>
<sequence>MASQTNFNGSFAPNVQTAFHKTWSRIVVRTFRVSLSASLLGLISHVFADQGDVEDESNIDYNSDFIPKPSNSSKVVSDVGNRYELPNLDTWRLRANRIRSGNRVECLGNLSLALAQISPVYQAEAGGASGALTLLPTAGALIGAPAKELWVLYKLVPIAGLLSMLLSLGGNIVPQTIAEYEKDVFSYGGMIASGGGANPVFEASLSAATAGPTEFAEIVRRRAYNDYGSSKRWIAFVGITAQICWITLLLVACYLTQAGSILVWWCQAWGWMYFWYAMVAFSSLLENFAATPFSRQWTIRVSRAPSTIEISDDAPRVVYTDVENPTLSNPDLFVSKDSTTQDPIELLPLQDQERSRQKVGQDRANPPLVGGNVSLLKTLKNPGINTVGQVVMPHQAWTAARHSFYVIISVTGISHSHAALRVLSKGVSVGAFAAGTATFASATLITITVTVLVLCLILGAGVLGRVAALWMVSEFTKEQPIVHRTVHTIEDADQYIQAVLEIPGLTAELMGHVFINGRCIHRYNDWWSWATLFGILTGPFRPDKIAIKN</sequence>
<dbReference type="Proteomes" id="UP000800235">
    <property type="component" value="Unassembled WGS sequence"/>
</dbReference>
<keyword evidence="1" id="KW-0812">Transmembrane</keyword>
<feature type="transmembrane region" description="Helical" evidence="1">
    <location>
        <begin position="271"/>
        <end position="290"/>
    </location>
</feature>
<gene>
    <name evidence="2" type="ORF">EJ08DRAFT_322086</name>
</gene>
<keyword evidence="3" id="KW-1185">Reference proteome</keyword>
<reference evidence="2" key="1">
    <citation type="journal article" date="2020" name="Stud. Mycol.">
        <title>101 Dothideomycetes genomes: a test case for predicting lifestyles and emergence of pathogens.</title>
        <authorList>
            <person name="Haridas S."/>
            <person name="Albert R."/>
            <person name="Binder M."/>
            <person name="Bloem J."/>
            <person name="Labutti K."/>
            <person name="Salamov A."/>
            <person name="Andreopoulos B."/>
            <person name="Baker S."/>
            <person name="Barry K."/>
            <person name="Bills G."/>
            <person name="Bluhm B."/>
            <person name="Cannon C."/>
            <person name="Castanera R."/>
            <person name="Culley D."/>
            <person name="Daum C."/>
            <person name="Ezra D."/>
            <person name="Gonzalez J."/>
            <person name="Henrissat B."/>
            <person name="Kuo A."/>
            <person name="Liang C."/>
            <person name="Lipzen A."/>
            <person name="Lutzoni F."/>
            <person name="Magnuson J."/>
            <person name="Mondo S."/>
            <person name="Nolan M."/>
            <person name="Ohm R."/>
            <person name="Pangilinan J."/>
            <person name="Park H.-J."/>
            <person name="Ramirez L."/>
            <person name="Alfaro M."/>
            <person name="Sun H."/>
            <person name="Tritt A."/>
            <person name="Yoshinaga Y."/>
            <person name="Zwiers L.-H."/>
            <person name="Turgeon B."/>
            <person name="Goodwin S."/>
            <person name="Spatafora J."/>
            <person name="Crous P."/>
            <person name="Grigoriev I."/>
        </authorList>
    </citation>
    <scope>NUCLEOTIDE SEQUENCE</scope>
    <source>
        <strain evidence="2">CBS 130266</strain>
    </source>
</reference>
<proteinExistence type="predicted"/>
<dbReference type="EMBL" id="MU007054">
    <property type="protein sequence ID" value="KAF2428630.1"/>
    <property type="molecule type" value="Genomic_DNA"/>
</dbReference>
<dbReference type="OrthoDB" id="5382699at2759"/>
<keyword evidence="1" id="KW-1133">Transmembrane helix</keyword>
<feature type="transmembrane region" description="Helical" evidence="1">
    <location>
        <begin position="233"/>
        <end position="265"/>
    </location>
</feature>
<organism evidence="2 3">
    <name type="scientific">Tothia fuscella</name>
    <dbReference type="NCBI Taxonomy" id="1048955"/>
    <lineage>
        <taxon>Eukaryota</taxon>
        <taxon>Fungi</taxon>
        <taxon>Dikarya</taxon>
        <taxon>Ascomycota</taxon>
        <taxon>Pezizomycotina</taxon>
        <taxon>Dothideomycetes</taxon>
        <taxon>Pleosporomycetidae</taxon>
        <taxon>Venturiales</taxon>
        <taxon>Cylindrosympodiaceae</taxon>
        <taxon>Tothia</taxon>
    </lineage>
</organism>
<evidence type="ECO:0000256" key="1">
    <source>
        <dbReference type="SAM" id="Phobius"/>
    </source>
</evidence>
<accession>A0A9P4TWJ6</accession>